<evidence type="ECO:0000313" key="4">
    <source>
        <dbReference type="Proteomes" id="UP000030136"/>
    </source>
</evidence>
<dbReference type="RefSeq" id="WP_023938316.1">
    <property type="nucleotide sequence ID" value="NZ_FUXH01000010.1"/>
</dbReference>
<proteinExistence type="predicted"/>
<dbReference type="InterPro" id="IPR012912">
    <property type="entry name" value="Plasmid_pRiA4b_Orf3-like"/>
</dbReference>
<evidence type="ECO:0000313" key="3">
    <source>
        <dbReference type="EMBL" id="SQH73806.1"/>
    </source>
</evidence>
<sequence length="188" mass="21527">MLYRIILVSEEVDNFRREIKINTDATFADLHTAIMDCCGYSDKEMSSFFICDQDWQKEQEITQIPMGSSSDMDEYVMDETRLEDLIEEVGQQLIFVYDMLSERYFCMKVVELITRETLDKPICILSQGDAPKQTSTIELAGMRSVATHTATTNTADELGDEDFYGDEAYNEDELFNLDEIPADSADLL</sequence>
<gene>
    <name evidence="2" type="ORF">HQ38_01135</name>
    <name evidence="3" type="ORF">NCTC12858_01677</name>
</gene>
<organism evidence="2 4">
    <name type="scientific">Porphyromonas crevioricanis</name>
    <dbReference type="NCBI Taxonomy" id="393921"/>
    <lineage>
        <taxon>Bacteria</taxon>
        <taxon>Pseudomonadati</taxon>
        <taxon>Bacteroidota</taxon>
        <taxon>Bacteroidia</taxon>
        <taxon>Bacteroidales</taxon>
        <taxon>Porphyromonadaceae</taxon>
        <taxon>Porphyromonas</taxon>
    </lineage>
</organism>
<evidence type="ECO:0000313" key="2">
    <source>
        <dbReference type="EMBL" id="KGN96906.1"/>
    </source>
</evidence>
<reference evidence="3 5" key="2">
    <citation type="submission" date="2018-06" db="EMBL/GenBank/DDBJ databases">
        <authorList>
            <consortium name="Pathogen Informatics"/>
            <person name="Doyle S."/>
        </authorList>
    </citation>
    <scope>NUCLEOTIDE SEQUENCE [LARGE SCALE GENOMIC DNA]</scope>
    <source>
        <strain evidence="3 5">NCTC12858</strain>
    </source>
</reference>
<reference evidence="2 4" key="1">
    <citation type="submission" date="2014-08" db="EMBL/GenBank/DDBJ databases">
        <title>Porphyromonas crevioricanis strain:COT-253_OH1447 Genome sequencing.</title>
        <authorList>
            <person name="Wallis C."/>
            <person name="Deusch O."/>
            <person name="O'Flynn C."/>
            <person name="Davis I."/>
            <person name="Jospin G."/>
            <person name="Darling A.E."/>
            <person name="Coil D.A."/>
            <person name="Alexiev A."/>
            <person name="Horsfall A."/>
            <person name="Kirkwood N."/>
            <person name="Harris S."/>
            <person name="Eisen J.A."/>
        </authorList>
    </citation>
    <scope>NUCLEOTIDE SEQUENCE [LARGE SCALE GENOMIC DNA]</scope>
    <source>
        <strain evidence="4">COT-253 OH1447</strain>
        <strain evidence="2">COT-253_OH1447</strain>
    </source>
</reference>
<dbReference type="AlphaFoldDB" id="A0A0A2G101"/>
<dbReference type="eggNOG" id="ENOG502ZZB9">
    <property type="taxonomic scope" value="Bacteria"/>
</dbReference>
<keyword evidence="5" id="KW-1185">Reference proteome</keyword>
<dbReference type="Proteomes" id="UP000249300">
    <property type="component" value="Chromosome 1"/>
</dbReference>
<dbReference type="EMBL" id="LS483447">
    <property type="protein sequence ID" value="SQH73806.1"/>
    <property type="molecule type" value="Genomic_DNA"/>
</dbReference>
<dbReference type="KEGG" id="pcre:NCTC12858_01677"/>
<dbReference type="Pfam" id="PF07929">
    <property type="entry name" value="PRiA4_ORF3"/>
    <property type="match status" value="1"/>
</dbReference>
<protein>
    <submittedName>
        <fullName evidence="3">Plasmid pRiA4b ORF-3-like protein</fullName>
    </submittedName>
</protein>
<dbReference type="Proteomes" id="UP000030136">
    <property type="component" value="Unassembled WGS sequence"/>
</dbReference>
<accession>A0A0A2G101</accession>
<evidence type="ECO:0000313" key="5">
    <source>
        <dbReference type="Proteomes" id="UP000249300"/>
    </source>
</evidence>
<name>A0A0A2G101_9PORP</name>
<dbReference type="InterPro" id="IPR024047">
    <property type="entry name" value="MM3350-like_sf"/>
</dbReference>
<evidence type="ECO:0000259" key="1">
    <source>
        <dbReference type="Pfam" id="PF07929"/>
    </source>
</evidence>
<feature type="domain" description="Plasmid pRiA4b Orf3-like" evidence="1">
    <location>
        <begin position="11"/>
        <end position="134"/>
    </location>
</feature>
<dbReference type="Gene3D" id="3.10.290.30">
    <property type="entry name" value="MM3350-like"/>
    <property type="match status" value="1"/>
</dbReference>
<dbReference type="SUPFAM" id="SSF159941">
    <property type="entry name" value="MM3350-like"/>
    <property type="match status" value="1"/>
</dbReference>
<dbReference type="STRING" id="393921.HQ45_03265"/>
<dbReference type="OrthoDB" id="666725at2"/>
<dbReference type="EMBL" id="JQJC01000002">
    <property type="protein sequence ID" value="KGN96906.1"/>
    <property type="molecule type" value="Genomic_DNA"/>
</dbReference>